<dbReference type="PANTHER" id="PTHR45649">
    <property type="entry name" value="AMINO-ACID PERMEASE BAT1"/>
    <property type="match status" value="1"/>
</dbReference>
<dbReference type="AlphaFoldDB" id="A0A9P9L310"/>
<evidence type="ECO:0000256" key="6">
    <source>
        <dbReference type="SAM" id="MobiDB-lite"/>
    </source>
</evidence>
<protein>
    <submittedName>
        <fullName evidence="8">Amino acid/polyamine transporter I</fullName>
    </submittedName>
</protein>
<evidence type="ECO:0000256" key="2">
    <source>
        <dbReference type="ARBA" id="ARBA00022448"/>
    </source>
</evidence>
<feature type="region of interest" description="Disordered" evidence="6">
    <location>
        <begin position="1"/>
        <end position="26"/>
    </location>
</feature>
<feature type="transmembrane region" description="Helical" evidence="7">
    <location>
        <begin position="410"/>
        <end position="431"/>
    </location>
</feature>
<organism evidence="8 9">
    <name type="scientific">Fusarium solani</name>
    <name type="common">Filamentous fungus</name>
    <dbReference type="NCBI Taxonomy" id="169388"/>
    <lineage>
        <taxon>Eukaryota</taxon>
        <taxon>Fungi</taxon>
        <taxon>Dikarya</taxon>
        <taxon>Ascomycota</taxon>
        <taxon>Pezizomycotina</taxon>
        <taxon>Sordariomycetes</taxon>
        <taxon>Hypocreomycetidae</taxon>
        <taxon>Hypocreales</taxon>
        <taxon>Nectriaceae</taxon>
        <taxon>Fusarium</taxon>
        <taxon>Fusarium solani species complex</taxon>
    </lineage>
</organism>
<feature type="transmembrane region" description="Helical" evidence="7">
    <location>
        <begin position="451"/>
        <end position="471"/>
    </location>
</feature>
<name>A0A9P9L310_FUSSL</name>
<gene>
    <name evidence="8" type="ORF">B0J15DRAFT_590798</name>
</gene>
<dbReference type="OrthoDB" id="3900342at2759"/>
<evidence type="ECO:0000313" key="8">
    <source>
        <dbReference type="EMBL" id="KAH7273056.1"/>
    </source>
</evidence>
<keyword evidence="4 7" id="KW-1133">Transmembrane helix</keyword>
<evidence type="ECO:0000313" key="9">
    <source>
        <dbReference type="Proteomes" id="UP000736672"/>
    </source>
</evidence>
<comment type="subcellular location">
    <subcellularLocation>
        <location evidence="1">Membrane</location>
        <topology evidence="1">Multi-pass membrane protein</topology>
    </subcellularLocation>
</comment>
<dbReference type="PIRSF" id="PIRSF006060">
    <property type="entry name" value="AA_transporter"/>
    <property type="match status" value="1"/>
</dbReference>
<feature type="transmembrane region" description="Helical" evidence="7">
    <location>
        <begin position="285"/>
        <end position="306"/>
    </location>
</feature>
<feature type="transmembrane region" description="Helical" evidence="7">
    <location>
        <begin position="150"/>
        <end position="167"/>
    </location>
</feature>
<comment type="caution">
    <text evidence="8">The sequence shown here is derived from an EMBL/GenBank/DDBJ whole genome shotgun (WGS) entry which is preliminary data.</text>
</comment>
<sequence>MVSEKGSDSDRQVKSFDQQGKQFEGAPVGDAADLSALGYKPELRRNRSMFTLLFQSLAIAAIPYGFGAPMINSIYGGGQLAMFLGWVVVCILDECIAISLGELAARWPTSAGPYYWSFQIASPKYRTVLSFITGWTWLVGNWTITLSVNFGFASLLAAAVGIYYPDYDWQPWKLLLIFYGLCLVTFFIVAFGNKFLPTVDTFCAAFTAITIFIACVFLSTKAADGRHSPSYTLGHYDNTLSGWGDFSFWIGALPPAYTFSALGMITAMAEECGDATVKLPRAISLCVPVGFVAGLFFIIPMCATLPPLAELLEAPLGQVLPYIFYRVTGTKAGGIALTALVLIITLFCSISITVAASRTTWAFARDDAIPLSKVWSKVDKRHGTPIYALILTTVIEMLLGLIYLGSSSAFNAFVSVGVIGLAISYCIPILLSMLTGRAGVNTAPWTFGKRLGWVVNIVAVSWIAFEMVLFSMPPAIPVTPVTMNYAVVVFFGFMTISGVWYFVHAKNVYKGPPESDGLSIEIEGR</sequence>
<evidence type="ECO:0000256" key="1">
    <source>
        <dbReference type="ARBA" id="ARBA00004141"/>
    </source>
</evidence>
<dbReference type="Gene3D" id="1.20.1740.10">
    <property type="entry name" value="Amino acid/polyamine transporter I"/>
    <property type="match status" value="1"/>
</dbReference>
<dbReference type="Pfam" id="PF13520">
    <property type="entry name" value="AA_permease_2"/>
    <property type="match status" value="1"/>
</dbReference>
<feature type="transmembrane region" description="Helical" evidence="7">
    <location>
        <begin position="335"/>
        <end position="356"/>
    </location>
</feature>
<evidence type="ECO:0000256" key="5">
    <source>
        <dbReference type="ARBA" id="ARBA00023136"/>
    </source>
</evidence>
<dbReference type="GO" id="GO:0016020">
    <property type="term" value="C:membrane"/>
    <property type="evidence" value="ECO:0007669"/>
    <property type="project" value="UniProtKB-SubCell"/>
</dbReference>
<keyword evidence="3 7" id="KW-0812">Transmembrane</keyword>
<dbReference type="GO" id="GO:0022857">
    <property type="term" value="F:transmembrane transporter activity"/>
    <property type="evidence" value="ECO:0007669"/>
    <property type="project" value="InterPro"/>
</dbReference>
<reference evidence="8" key="1">
    <citation type="journal article" date="2021" name="Nat. Commun.">
        <title>Genetic determinants of endophytism in the Arabidopsis root mycobiome.</title>
        <authorList>
            <person name="Mesny F."/>
            <person name="Miyauchi S."/>
            <person name="Thiergart T."/>
            <person name="Pickel B."/>
            <person name="Atanasova L."/>
            <person name="Karlsson M."/>
            <person name="Huettel B."/>
            <person name="Barry K.W."/>
            <person name="Haridas S."/>
            <person name="Chen C."/>
            <person name="Bauer D."/>
            <person name="Andreopoulos W."/>
            <person name="Pangilinan J."/>
            <person name="LaButti K."/>
            <person name="Riley R."/>
            <person name="Lipzen A."/>
            <person name="Clum A."/>
            <person name="Drula E."/>
            <person name="Henrissat B."/>
            <person name="Kohler A."/>
            <person name="Grigoriev I.V."/>
            <person name="Martin F.M."/>
            <person name="Hacquard S."/>
        </authorList>
    </citation>
    <scope>NUCLEOTIDE SEQUENCE</scope>
    <source>
        <strain evidence="8">FSSC 5 MPI-SDFR-AT-0091</strain>
    </source>
</reference>
<feature type="transmembrane region" description="Helical" evidence="7">
    <location>
        <begin position="386"/>
        <end position="404"/>
    </location>
</feature>
<dbReference type="Proteomes" id="UP000736672">
    <property type="component" value="Unassembled WGS sequence"/>
</dbReference>
<feature type="transmembrane region" description="Helical" evidence="7">
    <location>
        <begin position="174"/>
        <end position="192"/>
    </location>
</feature>
<feature type="transmembrane region" description="Helical" evidence="7">
    <location>
        <begin position="50"/>
        <end position="71"/>
    </location>
</feature>
<proteinExistence type="predicted"/>
<keyword evidence="2" id="KW-0813">Transport</keyword>
<keyword evidence="9" id="KW-1185">Reference proteome</keyword>
<feature type="transmembrane region" description="Helical" evidence="7">
    <location>
        <begin position="483"/>
        <end position="503"/>
    </location>
</feature>
<dbReference type="InterPro" id="IPR002293">
    <property type="entry name" value="AA/rel_permease1"/>
</dbReference>
<accession>A0A9P9L310</accession>
<keyword evidence="5 7" id="KW-0472">Membrane</keyword>
<feature type="transmembrane region" description="Helical" evidence="7">
    <location>
        <begin position="198"/>
        <end position="218"/>
    </location>
</feature>
<evidence type="ECO:0000256" key="4">
    <source>
        <dbReference type="ARBA" id="ARBA00022989"/>
    </source>
</evidence>
<dbReference type="EMBL" id="JAGTJS010000003">
    <property type="protein sequence ID" value="KAH7273056.1"/>
    <property type="molecule type" value="Genomic_DNA"/>
</dbReference>
<feature type="transmembrane region" description="Helical" evidence="7">
    <location>
        <begin position="83"/>
        <end position="105"/>
    </location>
</feature>
<feature type="compositionally biased region" description="Basic and acidic residues" evidence="6">
    <location>
        <begin position="1"/>
        <end position="14"/>
    </location>
</feature>
<evidence type="ECO:0000256" key="3">
    <source>
        <dbReference type="ARBA" id="ARBA00022692"/>
    </source>
</evidence>
<evidence type="ECO:0000256" key="7">
    <source>
        <dbReference type="SAM" id="Phobius"/>
    </source>
</evidence>
<dbReference type="PANTHER" id="PTHR45649:SF28">
    <property type="entry name" value="TRANSPORTER, PUTATIVE (EUROFUNG)-RELATED"/>
    <property type="match status" value="1"/>
</dbReference>